<keyword evidence="10" id="KW-0479">Metal-binding</keyword>
<dbReference type="GO" id="GO:0046656">
    <property type="term" value="P:folic acid biosynthetic process"/>
    <property type="evidence" value="ECO:0007669"/>
    <property type="project" value="UniProtKB-KW"/>
</dbReference>
<dbReference type="InterPro" id="IPR018109">
    <property type="entry name" value="Folylpolyglutamate_synth_CS"/>
</dbReference>
<dbReference type="GO" id="GO:0008841">
    <property type="term" value="F:dihydrofolate synthase activity"/>
    <property type="evidence" value="ECO:0007669"/>
    <property type="project" value="UniProtKB-EC"/>
</dbReference>
<keyword evidence="12 18" id="KW-0067">ATP-binding</keyword>
<evidence type="ECO:0000259" key="20">
    <source>
        <dbReference type="Pfam" id="PF08245"/>
    </source>
</evidence>
<keyword evidence="13" id="KW-0460">Magnesium</keyword>
<dbReference type="EC" id="6.3.2.17" evidence="7"/>
<evidence type="ECO:0000256" key="17">
    <source>
        <dbReference type="ARBA" id="ARBA00049161"/>
    </source>
</evidence>
<dbReference type="NCBIfam" id="TIGR01499">
    <property type="entry name" value="folC"/>
    <property type="match status" value="1"/>
</dbReference>
<comment type="caution">
    <text evidence="21">The sequence shown here is derived from an EMBL/GenBank/DDBJ whole genome shotgun (WGS) entry which is preliminary data.</text>
</comment>
<comment type="similarity">
    <text evidence="4 18">Belongs to the folylpolyglutamate synthase family.</text>
</comment>
<dbReference type="Pfam" id="PF02875">
    <property type="entry name" value="Mur_ligase_C"/>
    <property type="match status" value="1"/>
</dbReference>
<dbReference type="Pfam" id="PF08245">
    <property type="entry name" value="Mur_ligase_M"/>
    <property type="match status" value="1"/>
</dbReference>
<dbReference type="Gene3D" id="3.40.1190.10">
    <property type="entry name" value="Mur-like, catalytic domain"/>
    <property type="match status" value="1"/>
</dbReference>
<evidence type="ECO:0000259" key="19">
    <source>
        <dbReference type="Pfam" id="PF02875"/>
    </source>
</evidence>
<dbReference type="GO" id="GO:0005737">
    <property type="term" value="C:cytoplasm"/>
    <property type="evidence" value="ECO:0007669"/>
    <property type="project" value="TreeGrafter"/>
</dbReference>
<accession>A0A179ST79</accession>
<feature type="domain" description="Mur ligase central" evidence="20">
    <location>
        <begin position="46"/>
        <end position="273"/>
    </location>
</feature>
<evidence type="ECO:0000256" key="18">
    <source>
        <dbReference type="PIRNR" id="PIRNR001563"/>
    </source>
</evidence>
<dbReference type="GO" id="GO:0004326">
    <property type="term" value="F:tetrahydrofolylpolyglutamate synthase activity"/>
    <property type="evidence" value="ECO:0007669"/>
    <property type="project" value="UniProtKB-EC"/>
</dbReference>
<evidence type="ECO:0000256" key="4">
    <source>
        <dbReference type="ARBA" id="ARBA00008276"/>
    </source>
</evidence>
<evidence type="ECO:0000256" key="11">
    <source>
        <dbReference type="ARBA" id="ARBA00022741"/>
    </source>
</evidence>
<evidence type="ECO:0000256" key="16">
    <source>
        <dbReference type="ARBA" id="ARBA00047493"/>
    </source>
</evidence>
<dbReference type="InterPro" id="IPR013221">
    <property type="entry name" value="Mur_ligase_cen"/>
</dbReference>
<comment type="catalytic activity">
    <reaction evidence="17">
        <text>7,8-dihydropteroate + L-glutamate + ATP = 7,8-dihydrofolate + ADP + phosphate + H(+)</text>
        <dbReference type="Rhea" id="RHEA:23584"/>
        <dbReference type="ChEBI" id="CHEBI:15378"/>
        <dbReference type="ChEBI" id="CHEBI:17839"/>
        <dbReference type="ChEBI" id="CHEBI:29985"/>
        <dbReference type="ChEBI" id="CHEBI:30616"/>
        <dbReference type="ChEBI" id="CHEBI:43474"/>
        <dbReference type="ChEBI" id="CHEBI:57451"/>
        <dbReference type="ChEBI" id="CHEBI:456216"/>
        <dbReference type="EC" id="6.3.2.12"/>
    </reaction>
</comment>
<dbReference type="Proteomes" id="UP000078534">
    <property type="component" value="Unassembled WGS sequence"/>
</dbReference>
<dbReference type="Gene3D" id="3.90.190.20">
    <property type="entry name" value="Mur ligase, C-terminal domain"/>
    <property type="match status" value="1"/>
</dbReference>
<name>A0A179ST79_9BACI</name>
<protein>
    <recommendedName>
        <fullName evidence="8">Dihydrofolate synthase/folylpolyglutamate synthase</fullName>
        <ecNumber evidence="6">6.3.2.12</ecNumber>
        <ecNumber evidence="7">6.3.2.17</ecNumber>
    </recommendedName>
    <alternativeName>
        <fullName evidence="15">Tetrahydrofolylpolyglutamate synthase</fullName>
    </alternativeName>
</protein>
<organism evidence="21 22">
    <name type="scientific">Metabacillus litoralis</name>
    <dbReference type="NCBI Taxonomy" id="152268"/>
    <lineage>
        <taxon>Bacteria</taxon>
        <taxon>Bacillati</taxon>
        <taxon>Bacillota</taxon>
        <taxon>Bacilli</taxon>
        <taxon>Bacillales</taxon>
        <taxon>Bacillaceae</taxon>
        <taxon>Metabacillus</taxon>
    </lineage>
</organism>
<evidence type="ECO:0000256" key="1">
    <source>
        <dbReference type="ARBA" id="ARBA00001946"/>
    </source>
</evidence>
<dbReference type="PROSITE" id="PS01012">
    <property type="entry name" value="FOLYLPOLYGLU_SYNT_2"/>
    <property type="match status" value="1"/>
</dbReference>
<feature type="domain" description="Mur ligase C-terminal" evidence="19">
    <location>
        <begin position="301"/>
        <end position="420"/>
    </location>
</feature>
<reference evidence="22" key="1">
    <citation type="submission" date="2016-04" db="EMBL/GenBank/DDBJ databases">
        <authorList>
            <person name="Lyu Z."/>
            <person name="Lyu W."/>
        </authorList>
    </citation>
    <scope>NUCLEOTIDE SEQUENCE [LARGE SCALE GENOMIC DNA]</scope>
    <source>
        <strain evidence="22">C44</strain>
    </source>
</reference>
<gene>
    <name evidence="21" type="ORF">A6K24_05240</name>
</gene>
<proteinExistence type="inferred from homology"/>
<evidence type="ECO:0000256" key="10">
    <source>
        <dbReference type="ARBA" id="ARBA00022723"/>
    </source>
</evidence>
<evidence type="ECO:0000256" key="7">
    <source>
        <dbReference type="ARBA" id="ARBA00013025"/>
    </source>
</evidence>
<dbReference type="SUPFAM" id="SSF53244">
    <property type="entry name" value="MurD-like peptide ligases, peptide-binding domain"/>
    <property type="match status" value="1"/>
</dbReference>
<dbReference type="SUPFAM" id="SSF53623">
    <property type="entry name" value="MurD-like peptide ligases, catalytic domain"/>
    <property type="match status" value="1"/>
</dbReference>
<dbReference type="PANTHER" id="PTHR11136:SF0">
    <property type="entry name" value="DIHYDROFOLATE SYNTHETASE-RELATED"/>
    <property type="match status" value="1"/>
</dbReference>
<dbReference type="FunFam" id="3.40.1190.10:FF:000004">
    <property type="entry name" value="Dihydrofolate synthase/folylpolyglutamate synthase"/>
    <property type="match status" value="1"/>
</dbReference>
<keyword evidence="11 18" id="KW-0547">Nucleotide-binding</keyword>
<keyword evidence="14" id="KW-0289">Folate biosynthesis</keyword>
<dbReference type="InterPro" id="IPR004101">
    <property type="entry name" value="Mur_ligase_C"/>
</dbReference>
<evidence type="ECO:0000256" key="6">
    <source>
        <dbReference type="ARBA" id="ARBA00013023"/>
    </source>
</evidence>
<evidence type="ECO:0000256" key="8">
    <source>
        <dbReference type="ARBA" id="ARBA00019357"/>
    </source>
</evidence>
<dbReference type="STRING" id="152268.A6K24_05240"/>
<dbReference type="OrthoDB" id="9809356at2"/>
<evidence type="ECO:0000256" key="14">
    <source>
        <dbReference type="ARBA" id="ARBA00022909"/>
    </source>
</evidence>
<evidence type="ECO:0000256" key="15">
    <source>
        <dbReference type="ARBA" id="ARBA00030592"/>
    </source>
</evidence>
<dbReference type="GO" id="GO:0046872">
    <property type="term" value="F:metal ion binding"/>
    <property type="evidence" value="ECO:0007669"/>
    <property type="project" value="UniProtKB-KW"/>
</dbReference>
<sequence length="439" mass="49918">MFEHYNEAVNWIHSRLKFGVKPGLKRMEWLLAELNHPERSIPIIHVAGTNGKGSTISYMQHMLTEAGYKVGSFTSPYIETFNERISVNGIPISDQEMLELVNEVKPYVEKIEQTELGGPTEFEIITTMMFVYFGKYNKPDFLLLETGLGGRLDSTNIVLPLLSIITNIGYDHMNILGSTIAEIAAEKAGIIKHGVPIFTAIENESALQVITETALLHAAELFTLGEEINVIDKQLYNLGEKFSIQTPFNTVKNLIITMKGQHQINNAALAFSAIDYLVQMNKVRITEEQIRKGLEKTTWKGRFELVNSNPEVIIDGAHNPEGVESLIETLSRHYPKRNIHFLYSALKDKEYAEMIDHLSSIATSMHFTSFDFPRAATGFELYSACKLNEKTYSESWQSKLDELLTAYQDQKEDIVVATGSLYFISHIREYCREINKRYR</sequence>
<keyword evidence="22" id="KW-1185">Reference proteome</keyword>
<evidence type="ECO:0000256" key="3">
    <source>
        <dbReference type="ARBA" id="ARBA00005150"/>
    </source>
</evidence>
<dbReference type="InterPro" id="IPR036565">
    <property type="entry name" value="Mur-like_cat_sf"/>
</dbReference>
<dbReference type="PIRSF" id="PIRSF001563">
    <property type="entry name" value="Folylpolyglu_synth"/>
    <property type="match status" value="1"/>
</dbReference>
<keyword evidence="9 18" id="KW-0436">Ligase</keyword>
<dbReference type="InterPro" id="IPR001645">
    <property type="entry name" value="Folylpolyglutamate_synth"/>
</dbReference>
<evidence type="ECO:0000256" key="12">
    <source>
        <dbReference type="ARBA" id="ARBA00022840"/>
    </source>
</evidence>
<dbReference type="RefSeq" id="WP_066334265.1">
    <property type="nucleotide sequence ID" value="NZ_LWSG01000023.1"/>
</dbReference>
<evidence type="ECO:0000256" key="9">
    <source>
        <dbReference type="ARBA" id="ARBA00022598"/>
    </source>
</evidence>
<evidence type="ECO:0000313" key="21">
    <source>
        <dbReference type="EMBL" id="OAS84917.1"/>
    </source>
</evidence>
<dbReference type="EMBL" id="LWSG01000023">
    <property type="protein sequence ID" value="OAS84917.1"/>
    <property type="molecule type" value="Genomic_DNA"/>
</dbReference>
<dbReference type="GO" id="GO:0005524">
    <property type="term" value="F:ATP binding"/>
    <property type="evidence" value="ECO:0007669"/>
    <property type="project" value="UniProtKB-KW"/>
</dbReference>
<evidence type="ECO:0000256" key="2">
    <source>
        <dbReference type="ARBA" id="ARBA00004799"/>
    </source>
</evidence>
<comment type="pathway">
    <text evidence="2">Cofactor biosynthesis; tetrahydrofolate biosynthesis; 7,8-dihydrofolate from 2-amino-4-hydroxy-6-hydroxymethyl-7,8-dihydropteridine diphosphate and 4-aminobenzoate: step 2/2.</text>
</comment>
<comment type="catalytic activity">
    <reaction evidence="16">
        <text>(6S)-5,6,7,8-tetrahydrofolyl-(gamma-L-Glu)(n) + L-glutamate + ATP = (6S)-5,6,7,8-tetrahydrofolyl-(gamma-L-Glu)(n+1) + ADP + phosphate + H(+)</text>
        <dbReference type="Rhea" id="RHEA:10580"/>
        <dbReference type="Rhea" id="RHEA-COMP:14738"/>
        <dbReference type="Rhea" id="RHEA-COMP:14740"/>
        <dbReference type="ChEBI" id="CHEBI:15378"/>
        <dbReference type="ChEBI" id="CHEBI:29985"/>
        <dbReference type="ChEBI" id="CHEBI:30616"/>
        <dbReference type="ChEBI" id="CHEBI:43474"/>
        <dbReference type="ChEBI" id="CHEBI:141005"/>
        <dbReference type="ChEBI" id="CHEBI:456216"/>
        <dbReference type="EC" id="6.3.2.17"/>
    </reaction>
</comment>
<dbReference type="PANTHER" id="PTHR11136">
    <property type="entry name" value="FOLYLPOLYGLUTAMATE SYNTHASE-RELATED"/>
    <property type="match status" value="1"/>
</dbReference>
<dbReference type="InterPro" id="IPR036615">
    <property type="entry name" value="Mur_ligase_C_dom_sf"/>
</dbReference>
<dbReference type="PROSITE" id="PS01011">
    <property type="entry name" value="FOLYLPOLYGLU_SYNT_1"/>
    <property type="match status" value="1"/>
</dbReference>
<comment type="pathway">
    <text evidence="3">Cofactor biosynthesis; tetrahydrofolylpolyglutamate biosynthesis.</text>
</comment>
<dbReference type="AlphaFoldDB" id="A0A179ST79"/>
<evidence type="ECO:0000256" key="5">
    <source>
        <dbReference type="ARBA" id="ARBA00011245"/>
    </source>
</evidence>
<evidence type="ECO:0000256" key="13">
    <source>
        <dbReference type="ARBA" id="ARBA00022842"/>
    </source>
</evidence>
<comment type="subunit">
    <text evidence="5">Monomer.</text>
</comment>
<dbReference type="EC" id="6.3.2.12" evidence="6"/>
<comment type="cofactor">
    <cofactor evidence="1">
        <name>Mg(2+)</name>
        <dbReference type="ChEBI" id="CHEBI:18420"/>
    </cofactor>
</comment>
<evidence type="ECO:0000313" key="22">
    <source>
        <dbReference type="Proteomes" id="UP000078534"/>
    </source>
</evidence>